<gene>
    <name evidence="3" type="ORF">LPB19_03860</name>
</gene>
<evidence type="ECO:0000259" key="2">
    <source>
        <dbReference type="Pfam" id="PF00497"/>
    </source>
</evidence>
<dbReference type="SUPFAM" id="SSF53850">
    <property type="entry name" value="Periplasmic binding protein-like II"/>
    <property type="match status" value="1"/>
</dbReference>
<feature type="domain" description="Solute-binding protein family 3/N-terminal" evidence="2">
    <location>
        <begin position="32"/>
        <end position="249"/>
    </location>
</feature>
<dbReference type="PANTHER" id="PTHR38834">
    <property type="entry name" value="PERIPLASMIC SUBSTRATE BINDING PROTEIN FAMILY 3"/>
    <property type="match status" value="1"/>
</dbReference>
<feature type="signal peptide" evidence="1">
    <location>
        <begin position="1"/>
        <end position="24"/>
    </location>
</feature>
<dbReference type="InterPro" id="IPR001638">
    <property type="entry name" value="Solute-binding_3/MltF_N"/>
</dbReference>
<evidence type="ECO:0000313" key="3">
    <source>
        <dbReference type="EMBL" id="QSP95563.1"/>
    </source>
</evidence>
<dbReference type="PANTHER" id="PTHR38834:SF3">
    <property type="entry name" value="SOLUTE-BINDING PROTEIN FAMILY 3_N-TERMINAL DOMAIN-CONTAINING PROTEIN"/>
    <property type="match status" value="1"/>
</dbReference>
<evidence type="ECO:0000313" key="4">
    <source>
        <dbReference type="Proteomes" id="UP000663555"/>
    </source>
</evidence>
<name>A0ABX7MTC2_9GAMM</name>
<dbReference type="Proteomes" id="UP000663555">
    <property type="component" value="Chromosome"/>
</dbReference>
<feature type="chain" id="PRO_5045933988" evidence="1">
    <location>
        <begin position="25"/>
        <end position="250"/>
    </location>
</feature>
<dbReference type="Gene3D" id="3.40.190.10">
    <property type="entry name" value="Periplasmic binding protein-like II"/>
    <property type="match status" value="2"/>
</dbReference>
<organism evidence="3 4">
    <name type="scientific">Marinobacter salinisoli</name>
    <dbReference type="NCBI Taxonomy" id="2769486"/>
    <lineage>
        <taxon>Bacteria</taxon>
        <taxon>Pseudomonadati</taxon>
        <taxon>Pseudomonadota</taxon>
        <taxon>Gammaproteobacteria</taxon>
        <taxon>Pseudomonadales</taxon>
        <taxon>Marinobacteraceae</taxon>
        <taxon>Marinobacter</taxon>
    </lineage>
</organism>
<proteinExistence type="predicted"/>
<dbReference type="PROSITE" id="PS51257">
    <property type="entry name" value="PROKAR_LIPOPROTEIN"/>
    <property type="match status" value="1"/>
</dbReference>
<keyword evidence="4" id="KW-1185">Reference proteome</keyword>
<protein>
    <submittedName>
        <fullName evidence="3">ABC transporter substrate-binding protein</fullName>
    </submittedName>
</protein>
<dbReference type="Pfam" id="PF00497">
    <property type="entry name" value="SBP_bac_3"/>
    <property type="match status" value="1"/>
</dbReference>
<accession>A0ABX7MTC2</accession>
<dbReference type="EMBL" id="CP071247">
    <property type="protein sequence ID" value="QSP95563.1"/>
    <property type="molecule type" value="Genomic_DNA"/>
</dbReference>
<reference evidence="3 4" key="1">
    <citation type="submission" date="2021-03" db="EMBL/GenBank/DDBJ databases">
        <title>Genome sequencing of Marinobacter sp. LPB0319.</title>
        <authorList>
            <person name="Kim J."/>
        </authorList>
    </citation>
    <scope>NUCLEOTIDE SEQUENCE [LARGE SCALE GENOMIC DNA]</scope>
    <source>
        <strain evidence="3 4">LPB0319</strain>
    </source>
</reference>
<sequence>MYVRYTSLLLSLTACLILAPKLQASDKLYLYTENFPPYNMSATGRAFEHTGADIDGLCTEMVKAILEQTDLDYVIKLRNWDYGYNRALSKRNHGIFCTTYTEERAPRFKWVGPLTVNLWTIFAPAGSDFEMDSLDDAEGMVFGGYHNDVMTEYLLARGFNVSAINSDDLNPKRLELGQVDLWIADRLAGPYFASQQNVEGLIPVYSFNDTELFLALNPETPDEIVDKLNDGLEQVRQSGMFEAIETKYGL</sequence>
<keyword evidence="1" id="KW-0732">Signal</keyword>
<evidence type="ECO:0000256" key="1">
    <source>
        <dbReference type="SAM" id="SignalP"/>
    </source>
</evidence>